<evidence type="ECO:0000313" key="1">
    <source>
        <dbReference type="EMBL" id="GMG81225.1"/>
    </source>
</evidence>
<dbReference type="Proteomes" id="UP001239909">
    <property type="component" value="Unassembled WGS sequence"/>
</dbReference>
<keyword evidence="2" id="KW-1185">Reference proteome</keyword>
<name>A0ABQ6LCY0_9RHOB</name>
<gene>
    <name evidence="1" type="ORF">LNKW23_04370</name>
</gene>
<protein>
    <submittedName>
        <fullName evidence="1">Uncharacterized protein</fullName>
    </submittedName>
</protein>
<accession>A0ABQ6LCY0</accession>
<comment type="caution">
    <text evidence="1">The sequence shown here is derived from an EMBL/GenBank/DDBJ whole genome shotgun (WGS) entry which is preliminary data.</text>
</comment>
<dbReference type="EMBL" id="BSYI01000002">
    <property type="protein sequence ID" value="GMG81225.1"/>
    <property type="molecule type" value="Genomic_DNA"/>
</dbReference>
<organism evidence="1 2">
    <name type="scientific">Paralimibaculum aggregatum</name>
    <dbReference type="NCBI Taxonomy" id="3036245"/>
    <lineage>
        <taxon>Bacteria</taxon>
        <taxon>Pseudomonadati</taxon>
        <taxon>Pseudomonadota</taxon>
        <taxon>Alphaproteobacteria</taxon>
        <taxon>Rhodobacterales</taxon>
        <taxon>Paracoccaceae</taxon>
        <taxon>Paralimibaculum</taxon>
    </lineage>
</organism>
<sequence>MGRRISSHSTTIRIGRRARRGARRFWCATEKGKLVRTTIDTLVGRRGDACGRTLEETLGAAQQLFADVAAFLELEIDRLFAAEVDETDETRIEAVRKLITLNQQALMKVIDISGKIGLTADGHARQMLDLEDARAEIDRRLARLAA</sequence>
<evidence type="ECO:0000313" key="2">
    <source>
        <dbReference type="Proteomes" id="UP001239909"/>
    </source>
</evidence>
<proteinExistence type="predicted"/>
<reference evidence="1 2" key="1">
    <citation type="submission" date="2023-04" db="EMBL/GenBank/DDBJ databases">
        <title>Marinoamorphus aggregata gen. nov., sp. Nov., isolate from tissue of brittle star Ophioplocus japonicus.</title>
        <authorList>
            <person name="Kawano K."/>
            <person name="Sawayama S."/>
            <person name="Nakagawa S."/>
        </authorList>
    </citation>
    <scope>NUCLEOTIDE SEQUENCE [LARGE SCALE GENOMIC DNA]</scope>
    <source>
        <strain evidence="1 2">NKW23</strain>
    </source>
</reference>